<reference evidence="2" key="2">
    <citation type="submission" date="2020-09" db="EMBL/GenBank/DDBJ databases">
        <authorList>
            <person name="Sun Q."/>
            <person name="Ohkuma M."/>
        </authorList>
    </citation>
    <scope>NUCLEOTIDE SEQUENCE</scope>
    <source>
        <strain evidence="2">JCM 5016</strain>
    </source>
</reference>
<proteinExistence type="predicted"/>
<gene>
    <name evidence="2" type="ORF">GCM10010389_05400</name>
</gene>
<protein>
    <recommendedName>
        <fullName evidence="1">BioF2-like acetyltransferase domain-containing protein</fullName>
    </recommendedName>
</protein>
<feature type="domain" description="BioF2-like acetyltransferase" evidence="1">
    <location>
        <begin position="186"/>
        <end position="322"/>
    </location>
</feature>
<name>A0A918V6V0_9ACTN</name>
<dbReference type="InterPro" id="IPR016181">
    <property type="entry name" value="Acyl_CoA_acyltransferase"/>
</dbReference>
<dbReference type="EMBL" id="BMWH01000001">
    <property type="protein sequence ID" value="GGZ70816.1"/>
    <property type="molecule type" value="Genomic_DNA"/>
</dbReference>
<dbReference type="Proteomes" id="UP000623010">
    <property type="component" value="Unassembled WGS sequence"/>
</dbReference>
<evidence type="ECO:0000259" key="1">
    <source>
        <dbReference type="Pfam" id="PF13480"/>
    </source>
</evidence>
<dbReference type="RefSeq" id="WP_190055613.1">
    <property type="nucleotide sequence ID" value="NZ_BMWH01000001.1"/>
</dbReference>
<comment type="caution">
    <text evidence="2">The sequence shown here is derived from an EMBL/GenBank/DDBJ whole genome shotgun (WGS) entry which is preliminary data.</text>
</comment>
<dbReference type="Pfam" id="PF13480">
    <property type="entry name" value="Acetyltransf_6"/>
    <property type="match status" value="1"/>
</dbReference>
<dbReference type="InterPro" id="IPR038740">
    <property type="entry name" value="BioF2-like_GNAT_dom"/>
</dbReference>
<evidence type="ECO:0000313" key="3">
    <source>
        <dbReference type="Proteomes" id="UP000623010"/>
    </source>
</evidence>
<accession>A0A918V6V0</accession>
<dbReference type="AlphaFoldDB" id="A0A918V6V0"/>
<reference evidence="2" key="1">
    <citation type="journal article" date="2014" name="Int. J. Syst. Evol. Microbiol.">
        <title>Complete genome sequence of Corynebacterium casei LMG S-19264T (=DSM 44701T), isolated from a smear-ripened cheese.</title>
        <authorList>
            <consortium name="US DOE Joint Genome Institute (JGI-PGF)"/>
            <person name="Walter F."/>
            <person name="Albersmeier A."/>
            <person name="Kalinowski J."/>
            <person name="Ruckert C."/>
        </authorList>
    </citation>
    <scope>NUCLEOTIDE SEQUENCE</scope>
    <source>
        <strain evidence="2">JCM 5016</strain>
    </source>
</reference>
<sequence length="342" mass="36368">MNTMETELFPADRVPAQVPDVEWNAASVSLLPERLGRPYLSAVWNSAVVVARAGGVPVGLLPLQHLKQEAQAAGGAGPLAVARDLFPAPQGSSHLFVGGCTDLVAGAVVSAALSPEEARTVRRALVDRAWQEAADRGMVPVALYIRDEEAADFAGPGRQARRLASLSVLRLPPGGSDTEFLARLSRSARRTVLKDRREVAEAGLRSQVRPAAELTAEAAGLVAAVRRRHGEVDHPRLVRLRLAQWAADPGGERVAFAVSGPAEYLAITFGCVAGNRLEVYETGLSDDSDSRHVAYVQSLVHAPIAFALERGITEIDLGLDAETPKTRRGATLSPVWAVGPEL</sequence>
<organism evidence="2 3">
    <name type="scientific">Streptomyces echinoruber</name>
    <dbReference type="NCBI Taxonomy" id="68898"/>
    <lineage>
        <taxon>Bacteria</taxon>
        <taxon>Bacillati</taxon>
        <taxon>Actinomycetota</taxon>
        <taxon>Actinomycetes</taxon>
        <taxon>Kitasatosporales</taxon>
        <taxon>Streptomycetaceae</taxon>
        <taxon>Streptomyces</taxon>
    </lineage>
</organism>
<dbReference type="SUPFAM" id="SSF55729">
    <property type="entry name" value="Acyl-CoA N-acyltransferases (Nat)"/>
    <property type="match status" value="1"/>
</dbReference>
<evidence type="ECO:0000313" key="2">
    <source>
        <dbReference type="EMBL" id="GGZ70816.1"/>
    </source>
</evidence>
<keyword evidence="3" id="KW-1185">Reference proteome</keyword>